<comment type="function">
    <text evidence="13">Transfers and isomerizes the ribose moiety from AdoMet to the 7-aminomethyl group of 7-deazaguanine (preQ1-tRNA) to give epoxyqueuosine (oQ-tRNA).</text>
</comment>
<evidence type="ECO:0000256" key="6">
    <source>
        <dbReference type="ARBA" id="ARBA00022691"/>
    </source>
</evidence>
<name>A0A450SCK5_9GAMM</name>
<evidence type="ECO:0000256" key="2">
    <source>
        <dbReference type="ARBA" id="ARBA00004691"/>
    </source>
</evidence>
<dbReference type="InterPro" id="IPR042118">
    <property type="entry name" value="QueA_dom1"/>
</dbReference>
<comment type="catalytic activity">
    <reaction evidence="8 13">
        <text>7-aminomethyl-7-carbaguanosine(34) in tRNA + S-adenosyl-L-methionine = epoxyqueuosine(34) in tRNA + adenine + L-methionine + 2 H(+)</text>
        <dbReference type="Rhea" id="RHEA:32155"/>
        <dbReference type="Rhea" id="RHEA-COMP:10342"/>
        <dbReference type="Rhea" id="RHEA-COMP:18582"/>
        <dbReference type="ChEBI" id="CHEBI:15378"/>
        <dbReference type="ChEBI" id="CHEBI:16708"/>
        <dbReference type="ChEBI" id="CHEBI:57844"/>
        <dbReference type="ChEBI" id="CHEBI:59789"/>
        <dbReference type="ChEBI" id="CHEBI:82833"/>
        <dbReference type="ChEBI" id="CHEBI:194443"/>
        <dbReference type="EC" id="2.4.99.17"/>
    </reaction>
</comment>
<keyword evidence="15" id="KW-0413">Isomerase</keyword>
<comment type="pathway">
    <text evidence="2 13">tRNA modification; tRNA-queuosine biosynthesis.</text>
</comment>
<dbReference type="Gene3D" id="2.40.10.240">
    <property type="entry name" value="QueA-like"/>
    <property type="match status" value="1"/>
</dbReference>
<keyword evidence="4 13" id="KW-0963">Cytoplasm</keyword>
<dbReference type="Pfam" id="PF02547">
    <property type="entry name" value="Queuosine_synth"/>
    <property type="match status" value="1"/>
</dbReference>
<evidence type="ECO:0000313" key="15">
    <source>
        <dbReference type="EMBL" id="VFJ50053.1"/>
    </source>
</evidence>
<evidence type="ECO:0000313" key="16">
    <source>
        <dbReference type="EMBL" id="VFK08698.1"/>
    </source>
</evidence>
<dbReference type="GO" id="GO:0008616">
    <property type="term" value="P:tRNA queuosine(34) biosynthetic process"/>
    <property type="evidence" value="ECO:0007669"/>
    <property type="project" value="UniProtKB-UniRule"/>
</dbReference>
<reference evidence="15" key="1">
    <citation type="submission" date="2019-02" db="EMBL/GenBank/DDBJ databases">
        <authorList>
            <person name="Gruber-Vodicka R. H."/>
            <person name="Seah K. B. B."/>
        </authorList>
    </citation>
    <scope>NUCLEOTIDE SEQUENCE</scope>
    <source>
        <strain evidence="15">BECK_BZ163</strain>
        <strain evidence="16">BECK_BZ164</strain>
        <strain evidence="14">BECK_BZ165</strain>
    </source>
</reference>
<dbReference type="Gene3D" id="3.40.1780.10">
    <property type="entry name" value="QueA-like"/>
    <property type="match status" value="1"/>
</dbReference>
<evidence type="ECO:0000256" key="7">
    <source>
        <dbReference type="ARBA" id="ARBA00022785"/>
    </source>
</evidence>
<evidence type="ECO:0000256" key="1">
    <source>
        <dbReference type="ARBA" id="ARBA00004496"/>
    </source>
</evidence>
<protein>
    <recommendedName>
        <fullName evidence="11 13">S-adenosylmethionine:tRNA ribosyltransferase-isomerase</fullName>
        <ecNumber evidence="10 13">2.4.99.17</ecNumber>
    </recommendedName>
    <alternativeName>
        <fullName evidence="12 13">Queuosine biosynthesis protein QueA</fullName>
    </alternativeName>
</protein>
<evidence type="ECO:0000256" key="10">
    <source>
        <dbReference type="ARBA" id="ARBA00066503"/>
    </source>
</evidence>
<dbReference type="NCBIfam" id="TIGR00113">
    <property type="entry name" value="queA"/>
    <property type="match status" value="1"/>
</dbReference>
<dbReference type="EMBL" id="CAADFA010000040">
    <property type="protein sequence ID" value="VFJ46933.1"/>
    <property type="molecule type" value="Genomic_DNA"/>
</dbReference>
<dbReference type="AlphaFoldDB" id="A0A450SCK5"/>
<dbReference type="GO" id="GO:0051075">
    <property type="term" value="F:S-adenosylmethionine:tRNA ribosyltransferase-isomerase activity"/>
    <property type="evidence" value="ECO:0007669"/>
    <property type="project" value="UniProtKB-EC"/>
</dbReference>
<dbReference type="EMBL" id="CAADEZ010000079">
    <property type="protein sequence ID" value="VFJ50053.1"/>
    <property type="molecule type" value="Genomic_DNA"/>
</dbReference>
<dbReference type="NCBIfam" id="NF001140">
    <property type="entry name" value="PRK00147.1"/>
    <property type="match status" value="1"/>
</dbReference>
<evidence type="ECO:0000256" key="12">
    <source>
        <dbReference type="ARBA" id="ARBA00076160"/>
    </source>
</evidence>
<comment type="similarity">
    <text evidence="9 13">Belongs to the QueA family.</text>
</comment>
<evidence type="ECO:0000256" key="9">
    <source>
        <dbReference type="ARBA" id="ARBA00061210"/>
    </source>
</evidence>
<evidence type="ECO:0000256" key="4">
    <source>
        <dbReference type="ARBA" id="ARBA00022490"/>
    </source>
</evidence>
<dbReference type="GO" id="GO:0005737">
    <property type="term" value="C:cytoplasm"/>
    <property type="evidence" value="ECO:0007669"/>
    <property type="project" value="UniProtKB-SubCell"/>
</dbReference>
<dbReference type="UniPathway" id="UPA00392"/>
<dbReference type="PANTHER" id="PTHR30307:SF0">
    <property type="entry name" value="S-ADENOSYLMETHIONINE:TRNA RIBOSYLTRANSFERASE-ISOMERASE"/>
    <property type="match status" value="1"/>
</dbReference>
<organism evidence="15">
    <name type="scientific">Candidatus Kentrum sp. FM</name>
    <dbReference type="NCBI Taxonomy" id="2126340"/>
    <lineage>
        <taxon>Bacteria</taxon>
        <taxon>Pseudomonadati</taxon>
        <taxon>Pseudomonadota</taxon>
        <taxon>Gammaproteobacteria</taxon>
        <taxon>Candidatus Kentrum</taxon>
    </lineage>
</organism>
<dbReference type="InterPro" id="IPR036100">
    <property type="entry name" value="QueA_sf"/>
</dbReference>
<dbReference type="HAMAP" id="MF_00113">
    <property type="entry name" value="QueA"/>
    <property type="match status" value="1"/>
</dbReference>
<keyword evidence="6 13" id="KW-0949">S-adenosyl-L-methionine</keyword>
<accession>A0A450SCK5</accession>
<comment type="subcellular location">
    <subcellularLocation>
        <location evidence="1 13">Cytoplasm</location>
    </subcellularLocation>
</comment>
<evidence type="ECO:0000256" key="5">
    <source>
        <dbReference type="ARBA" id="ARBA00022679"/>
    </source>
</evidence>
<dbReference type="SUPFAM" id="SSF111337">
    <property type="entry name" value="QueA-like"/>
    <property type="match status" value="1"/>
</dbReference>
<sequence length="363" mass="40268">MRVSEFDYHLPAELIAQYPSERRTASRLLVLDGNSGPEAATDTFRETRFSAIARFLSPGDLMVFNDTRVIPARLFGKKSTGGKVEILTERVLDERRILAQVRASKPPRPGMSMEIMPPGITDTANGVVVAGAGLVVRERVGAFFVLETIGNREVRELLQDFGSVPLPPYIRRSTERFDAERYQTVYARREGAVAAPTAGLHFDETLLARLRSKGIEFAFVTLHVGAGTFSPVRVDRVETHRMHAEYLEVSEAACAAINRTRGAGGRIVAVGTTSVRALETAWRDGEARPFQGETDIFIYPGYLFHCVDALITNFHLPGSTLLMLVAAFAGRERVLAAYRYAVRGRFRFYSYGDAMAIFRQGRA</sequence>
<dbReference type="InterPro" id="IPR042119">
    <property type="entry name" value="QueA_dom2"/>
</dbReference>
<dbReference type="FunFam" id="3.40.1780.10:FF:000001">
    <property type="entry name" value="S-adenosylmethionine:tRNA ribosyltransferase-isomerase"/>
    <property type="match status" value="1"/>
</dbReference>
<keyword evidence="7 13" id="KW-0671">Queuosine biosynthesis</keyword>
<dbReference type="PANTHER" id="PTHR30307">
    <property type="entry name" value="S-ADENOSYLMETHIONINE:TRNA RIBOSYLTRANSFERASE-ISOMERASE"/>
    <property type="match status" value="1"/>
</dbReference>
<proteinExistence type="inferred from homology"/>
<evidence type="ECO:0000256" key="3">
    <source>
        <dbReference type="ARBA" id="ARBA00011245"/>
    </source>
</evidence>
<gene>
    <name evidence="13" type="primary">queA</name>
    <name evidence="15" type="ORF">BECKFM1743A_GA0114220_100796</name>
    <name evidence="16" type="ORF">BECKFM1743B_GA0114221_100795</name>
    <name evidence="14" type="ORF">BECKFM1743C_GA0114222_100405</name>
</gene>
<evidence type="ECO:0000256" key="8">
    <source>
        <dbReference type="ARBA" id="ARBA00052751"/>
    </source>
</evidence>
<keyword evidence="5 13" id="KW-0808">Transferase</keyword>
<dbReference type="EMBL" id="CAADFL010000079">
    <property type="protein sequence ID" value="VFK08698.1"/>
    <property type="molecule type" value="Genomic_DNA"/>
</dbReference>
<dbReference type="InterPro" id="IPR003699">
    <property type="entry name" value="QueA"/>
</dbReference>
<evidence type="ECO:0000256" key="13">
    <source>
        <dbReference type="HAMAP-Rule" id="MF_00113"/>
    </source>
</evidence>
<comment type="subunit">
    <text evidence="3 13">Monomer.</text>
</comment>
<dbReference type="EC" id="2.4.99.17" evidence="10 13"/>
<evidence type="ECO:0000256" key="11">
    <source>
        <dbReference type="ARBA" id="ARBA00069325"/>
    </source>
</evidence>
<evidence type="ECO:0000313" key="14">
    <source>
        <dbReference type="EMBL" id="VFJ46933.1"/>
    </source>
</evidence>